<sequence length="325" mass="36765">MKITGVILSLVIAIFAAIWSVRLYQVPVCKTTDKANGIPKIVIPIVKENAMDLPDQCSAEPLSQAALIAADAAHEQEDLLADALYANEAEGIARLSKIEYGSEGFDSALELLDYYLSNLGPSDKIAWLSQLPEASQLRYLLTKKTFINWNAQSPQNTRDYLLENPDFPIFDMFDEWREGQLAVLSQQQLFEWSRTVSEKETHETMSESIFGEWIFDDPLEAGEYLNELEVAPQQDPYFHQYALAISAAFPDAALSWAVNVTDSDLRREAMYKAAWELSVQYPDQYDVWLESPGYHQHSEDVQWVAELIQASEENYLEAVNGDSSF</sequence>
<reference evidence="1 2" key="1">
    <citation type="submission" date="2023-10" db="EMBL/GenBank/DDBJ databases">
        <title>Rubellicoccus peritrichatus gen. nov., sp. nov., isolated from an algae of coral reef tank.</title>
        <authorList>
            <person name="Luo J."/>
        </authorList>
    </citation>
    <scope>NUCLEOTIDE SEQUENCE [LARGE SCALE GENOMIC DNA]</scope>
    <source>
        <strain evidence="1 2">CR14</strain>
    </source>
</reference>
<evidence type="ECO:0000313" key="2">
    <source>
        <dbReference type="Proteomes" id="UP001304300"/>
    </source>
</evidence>
<accession>A0AAQ3LJU8</accession>
<evidence type="ECO:0000313" key="1">
    <source>
        <dbReference type="EMBL" id="WOO43579.1"/>
    </source>
</evidence>
<gene>
    <name evidence="1" type="ORF">RZN69_10815</name>
</gene>
<dbReference type="AlphaFoldDB" id="A0AAQ3LJU8"/>
<organism evidence="1 2">
    <name type="scientific">Rubellicoccus peritrichatus</name>
    <dbReference type="NCBI Taxonomy" id="3080537"/>
    <lineage>
        <taxon>Bacteria</taxon>
        <taxon>Pseudomonadati</taxon>
        <taxon>Verrucomicrobiota</taxon>
        <taxon>Opitutia</taxon>
        <taxon>Puniceicoccales</taxon>
        <taxon>Cerasicoccaceae</taxon>
        <taxon>Rubellicoccus</taxon>
    </lineage>
</organism>
<dbReference type="EMBL" id="CP136920">
    <property type="protein sequence ID" value="WOO43579.1"/>
    <property type="molecule type" value="Genomic_DNA"/>
</dbReference>
<dbReference type="Proteomes" id="UP001304300">
    <property type="component" value="Chromosome"/>
</dbReference>
<protein>
    <submittedName>
        <fullName evidence="1">Uncharacterized protein</fullName>
    </submittedName>
</protein>
<keyword evidence="2" id="KW-1185">Reference proteome</keyword>
<dbReference type="KEGG" id="puo:RZN69_10815"/>
<dbReference type="RefSeq" id="WP_317836140.1">
    <property type="nucleotide sequence ID" value="NZ_CP136920.1"/>
</dbReference>
<proteinExistence type="predicted"/>
<name>A0AAQ3LJU8_9BACT</name>